<dbReference type="InterPro" id="IPR032675">
    <property type="entry name" value="LRR_dom_sf"/>
</dbReference>
<dbReference type="FunFam" id="3.40.50.300:FF:001028">
    <property type="entry name" value="Class II major histocompatibility complex transactivator"/>
    <property type="match status" value="1"/>
</dbReference>
<sequence length="774" mass="88278">EIQVSAQSSLLEPHVKGKWSSCLWSVASPVFLGLETRNMELMVIKQDIKDELVKVGKTQEKLGEKGATKNCERIWTEQLFRRNPDSVNPSNIVVVSGVAGIGKTTMVKKIMSDWARGTQYQRFRFVFLFKLRKLNLIENDNETQESLTKFIVRHYKHLSNESVKEILQNPESLLFILDGLEEYKYKLNFTDTQLCSDPDDEVPVHILVTSLVSQTLLKGCSVLITSRPTALGSLDMEKVDGFIVGFFPDQRLMYLKNFFGVADMSTEASQYVEENAILYTMCFNPSYCWIICSALKSHFMTPEEERGAAPRTVTEIFVMFLHNILTSHRQETEDQILLKLGKMAYYGVENNIHEFNEKQEMSNFSLQPVLSSPFLSGLLQRQSTQEHTTYIFYHLTLQEFMAACSVYRDSPEGTEELLKKLDLCKDGQFEIVTRFMAGLAWCPVLKTLEGILGEFEGTTTQRIQEWVRQKAKQALRGQDKSEAVRVCHWLYETQNEEHLLNTTTKASICPVSFSPHSLLEMNVSVPKKPFSKSLWHFNISLLEDSHFLKCLEFFWQQWTQTKSRFPSLRLWWDVLKVQMKALCQQYTQQVTRRCLYKMKSLEEDTTAQALPPLLLCLILWLRSWTSSPQDTGSNPASDVPLESLHLPLCSAVLSASLWMDITVSLNYCTVLSFFYFCLHSLRSCRLTVRCCSALSSVLSAPNSRLTELRLGKNNNMEDSGVEQLCEGLRSPNLFGAACCLCGPSCTCDSSLFLLVGFCSFFQFSRSDGRIVSEG</sequence>
<dbReference type="InterPro" id="IPR027417">
    <property type="entry name" value="P-loop_NTPase"/>
</dbReference>
<evidence type="ECO:0000256" key="4">
    <source>
        <dbReference type="ARBA" id="ARBA00022741"/>
    </source>
</evidence>
<evidence type="ECO:0000256" key="7">
    <source>
        <dbReference type="ARBA" id="ARBA00023198"/>
    </source>
</evidence>
<dbReference type="InterPro" id="IPR007111">
    <property type="entry name" value="NACHT_NTPase"/>
</dbReference>
<dbReference type="Pfam" id="PF05729">
    <property type="entry name" value="NACHT"/>
    <property type="match status" value="1"/>
</dbReference>
<reference evidence="10" key="1">
    <citation type="submission" date="2025-08" db="UniProtKB">
        <authorList>
            <consortium name="Ensembl"/>
        </authorList>
    </citation>
    <scope>IDENTIFICATION</scope>
</reference>
<keyword evidence="8" id="KW-1271">Inflammasome</keyword>
<dbReference type="SMART" id="SM00368">
    <property type="entry name" value="LRR_RI"/>
    <property type="match status" value="1"/>
</dbReference>
<comment type="subcellular location">
    <subcellularLocation>
        <location evidence="1">Inflammasome</location>
    </subcellularLocation>
</comment>
<dbReference type="Gene3D" id="3.80.10.10">
    <property type="entry name" value="Ribonuclease Inhibitor"/>
    <property type="match status" value="1"/>
</dbReference>
<dbReference type="Gene3D" id="3.40.50.300">
    <property type="entry name" value="P-loop containing nucleotide triphosphate hydrolases"/>
    <property type="match status" value="1"/>
</dbReference>
<evidence type="ECO:0000313" key="11">
    <source>
        <dbReference type="Proteomes" id="UP000694620"/>
    </source>
</evidence>
<proteinExistence type="predicted"/>
<organism evidence="10 11">
    <name type="scientific">Erpetoichthys calabaricus</name>
    <name type="common">Rope fish</name>
    <name type="synonym">Calamoichthys calabaricus</name>
    <dbReference type="NCBI Taxonomy" id="27687"/>
    <lineage>
        <taxon>Eukaryota</taxon>
        <taxon>Metazoa</taxon>
        <taxon>Chordata</taxon>
        <taxon>Craniata</taxon>
        <taxon>Vertebrata</taxon>
        <taxon>Euteleostomi</taxon>
        <taxon>Actinopterygii</taxon>
        <taxon>Polypteriformes</taxon>
        <taxon>Polypteridae</taxon>
        <taxon>Erpetoichthys</taxon>
    </lineage>
</organism>
<dbReference type="PROSITE" id="PS50837">
    <property type="entry name" value="NACHT"/>
    <property type="match status" value="1"/>
</dbReference>
<feature type="domain" description="NACHT" evidence="9">
    <location>
        <begin position="91"/>
        <end position="230"/>
    </location>
</feature>
<keyword evidence="6" id="KW-0832">Ubl conjugation</keyword>
<dbReference type="PANTHER" id="PTHR45690">
    <property type="entry name" value="NACHT, LRR AND PYD DOMAINS-CONTAINING PROTEIN 12"/>
    <property type="match status" value="1"/>
</dbReference>
<dbReference type="GO" id="GO:0005524">
    <property type="term" value="F:ATP binding"/>
    <property type="evidence" value="ECO:0007669"/>
    <property type="project" value="UniProtKB-KW"/>
</dbReference>
<keyword evidence="11" id="KW-1185">Reference proteome</keyword>
<dbReference type="SUPFAM" id="SSF52047">
    <property type="entry name" value="RNI-like"/>
    <property type="match status" value="1"/>
</dbReference>
<evidence type="ECO:0000256" key="1">
    <source>
        <dbReference type="ARBA" id="ARBA00004110"/>
    </source>
</evidence>
<evidence type="ECO:0000259" key="9">
    <source>
        <dbReference type="PROSITE" id="PS50837"/>
    </source>
</evidence>
<keyword evidence="5" id="KW-0067">ATP-binding</keyword>
<dbReference type="GO" id="GO:0005829">
    <property type="term" value="C:cytosol"/>
    <property type="evidence" value="ECO:0007669"/>
    <property type="project" value="UniProtKB-SubCell"/>
</dbReference>
<dbReference type="Pfam" id="PF17776">
    <property type="entry name" value="NLRC4_HD2"/>
    <property type="match status" value="1"/>
</dbReference>
<name>A0A8C4SUL8_ERPCA</name>
<keyword evidence="4" id="KW-0547">Nucleotide-binding</keyword>
<dbReference type="InterPro" id="IPR050637">
    <property type="entry name" value="NLRP_innate_immun_reg"/>
</dbReference>
<dbReference type="PANTHER" id="PTHR45690:SF19">
    <property type="entry name" value="NACHT, LRR AND PYD DOMAINS-CONTAINING PROTEIN 3"/>
    <property type="match status" value="1"/>
</dbReference>
<evidence type="ECO:0000256" key="3">
    <source>
        <dbReference type="ARBA" id="ARBA00022737"/>
    </source>
</evidence>
<dbReference type="Proteomes" id="UP000694620">
    <property type="component" value="Unassembled WGS sequence"/>
</dbReference>
<reference evidence="10" key="2">
    <citation type="submission" date="2025-09" db="UniProtKB">
        <authorList>
            <consortium name="Ensembl"/>
        </authorList>
    </citation>
    <scope>IDENTIFICATION</scope>
</reference>
<dbReference type="Ensembl" id="ENSECRT00000022225.1">
    <property type="protein sequence ID" value="ENSECRP00000021758.1"/>
    <property type="gene ID" value="ENSECRG00000014678.1"/>
</dbReference>
<dbReference type="GeneTree" id="ENSGT01150000287004"/>
<evidence type="ECO:0000313" key="10">
    <source>
        <dbReference type="Ensembl" id="ENSECRP00000021758.1"/>
    </source>
</evidence>
<evidence type="ECO:0000256" key="2">
    <source>
        <dbReference type="ARBA" id="ARBA00022490"/>
    </source>
</evidence>
<accession>A0A8C4SUL8</accession>
<evidence type="ECO:0000256" key="6">
    <source>
        <dbReference type="ARBA" id="ARBA00022843"/>
    </source>
</evidence>
<evidence type="ECO:0000256" key="8">
    <source>
        <dbReference type="ARBA" id="ARBA00023233"/>
    </source>
</evidence>
<dbReference type="AlphaFoldDB" id="A0A8C4SUL8"/>
<evidence type="ECO:0000256" key="5">
    <source>
        <dbReference type="ARBA" id="ARBA00022840"/>
    </source>
</evidence>
<keyword evidence="7" id="KW-0395">Inflammatory response</keyword>
<dbReference type="InterPro" id="IPR041267">
    <property type="entry name" value="NLRP_HD2"/>
</dbReference>
<protein>
    <recommendedName>
        <fullName evidence="9">NACHT domain-containing protein</fullName>
    </recommendedName>
</protein>
<keyword evidence="3" id="KW-0677">Repeat</keyword>
<keyword evidence="2" id="KW-0963">Cytoplasm</keyword>
<dbReference type="SUPFAM" id="SSF52540">
    <property type="entry name" value="P-loop containing nucleoside triphosphate hydrolases"/>
    <property type="match status" value="1"/>
</dbReference>